<evidence type="ECO:0000313" key="3">
    <source>
        <dbReference type="EMBL" id="KAE8697075.1"/>
    </source>
</evidence>
<name>A0A6A3A1K3_HIBSY</name>
<proteinExistence type="predicted"/>
<dbReference type="PROSITE" id="PS50102">
    <property type="entry name" value="RRM"/>
    <property type="match status" value="1"/>
</dbReference>
<dbReference type="SUPFAM" id="SSF54928">
    <property type="entry name" value="RNA-binding domain, RBD"/>
    <property type="match status" value="1"/>
</dbReference>
<evidence type="ECO:0000256" key="1">
    <source>
        <dbReference type="PROSITE-ProRule" id="PRU00176"/>
    </source>
</evidence>
<dbReference type="InterPro" id="IPR035979">
    <property type="entry name" value="RBD_domain_sf"/>
</dbReference>
<feature type="domain" description="RRM" evidence="2">
    <location>
        <begin position="11"/>
        <end position="86"/>
    </location>
</feature>
<evidence type="ECO:0000313" key="4">
    <source>
        <dbReference type="Proteomes" id="UP000436088"/>
    </source>
</evidence>
<dbReference type="Proteomes" id="UP000436088">
    <property type="component" value="Unassembled WGS sequence"/>
</dbReference>
<dbReference type="Gene3D" id="3.30.70.330">
    <property type="match status" value="1"/>
</dbReference>
<dbReference type="EMBL" id="VEPZ02001056">
    <property type="protein sequence ID" value="KAE8697075.1"/>
    <property type="molecule type" value="Genomic_DNA"/>
</dbReference>
<dbReference type="PANTHER" id="PTHR23099:SF0">
    <property type="entry name" value="GERM CELL NUCLEAR ACIDIC PROTEIN"/>
    <property type="match status" value="1"/>
</dbReference>
<dbReference type="GO" id="GO:0003723">
    <property type="term" value="F:RNA binding"/>
    <property type="evidence" value="ECO:0007669"/>
    <property type="project" value="UniProtKB-UniRule"/>
</dbReference>
<reference evidence="3" key="1">
    <citation type="submission" date="2019-09" db="EMBL/GenBank/DDBJ databases">
        <title>Draft genome information of white flower Hibiscus syriacus.</title>
        <authorList>
            <person name="Kim Y.-M."/>
        </authorList>
    </citation>
    <scope>NUCLEOTIDE SEQUENCE [LARGE SCALE GENOMIC DNA]</scope>
    <source>
        <strain evidence="3">YM2019G1</strain>
    </source>
</reference>
<dbReference type="InterPro" id="IPR000504">
    <property type="entry name" value="RRM_dom"/>
</dbReference>
<keyword evidence="4" id="KW-1185">Reference proteome</keyword>
<keyword evidence="1" id="KW-0694">RNA-binding</keyword>
<evidence type="ECO:0000259" key="2">
    <source>
        <dbReference type="PROSITE" id="PS50102"/>
    </source>
</evidence>
<protein>
    <submittedName>
        <fullName evidence="3">Zinc finger C-x8-C-x5-C-x3-H type family protein, putative isoform 1</fullName>
    </submittedName>
</protein>
<sequence length="189" mass="20312">MLAAPAATTRTRIHVGGLGQSVSSDDLRKIFSAVGTVEGMDIVRTKSRSFAYVDILPSSSHSISKHFSMHLRNLPGTTALQEVAKPVGEDALQSSARNHSNIKEEYTASGVGKERDSIESILKSNHETIDADKDASVRAVENLSNSEPDKGFGVDTSTGESCSFMRSSASLKEWAKTKASLKGSRKKKN</sequence>
<dbReference type="GO" id="GO:0005634">
    <property type="term" value="C:nucleus"/>
    <property type="evidence" value="ECO:0007669"/>
    <property type="project" value="TreeGrafter"/>
</dbReference>
<dbReference type="PANTHER" id="PTHR23099">
    <property type="entry name" value="TRANSCRIPTIONAL REGULATOR"/>
    <property type="match status" value="1"/>
</dbReference>
<dbReference type="Pfam" id="PF00076">
    <property type="entry name" value="RRM_1"/>
    <property type="match status" value="1"/>
</dbReference>
<gene>
    <name evidence="3" type="ORF">F3Y22_tig00110634pilonHSYRG00100</name>
</gene>
<accession>A0A6A3A1K3</accession>
<organism evidence="3 4">
    <name type="scientific">Hibiscus syriacus</name>
    <name type="common">Rose of Sharon</name>
    <dbReference type="NCBI Taxonomy" id="106335"/>
    <lineage>
        <taxon>Eukaryota</taxon>
        <taxon>Viridiplantae</taxon>
        <taxon>Streptophyta</taxon>
        <taxon>Embryophyta</taxon>
        <taxon>Tracheophyta</taxon>
        <taxon>Spermatophyta</taxon>
        <taxon>Magnoliopsida</taxon>
        <taxon>eudicotyledons</taxon>
        <taxon>Gunneridae</taxon>
        <taxon>Pentapetalae</taxon>
        <taxon>rosids</taxon>
        <taxon>malvids</taxon>
        <taxon>Malvales</taxon>
        <taxon>Malvaceae</taxon>
        <taxon>Malvoideae</taxon>
        <taxon>Hibiscus</taxon>
    </lineage>
</organism>
<comment type="caution">
    <text evidence="3">The sequence shown here is derived from an EMBL/GenBank/DDBJ whole genome shotgun (WGS) entry which is preliminary data.</text>
</comment>
<dbReference type="AlphaFoldDB" id="A0A6A3A1K3"/>
<dbReference type="InterPro" id="IPR012677">
    <property type="entry name" value="Nucleotide-bd_a/b_plait_sf"/>
</dbReference>